<organism evidence="5 6">
    <name type="scientific">Croceitalea rosinachiae</name>
    <dbReference type="NCBI Taxonomy" id="3075596"/>
    <lineage>
        <taxon>Bacteria</taxon>
        <taxon>Pseudomonadati</taxon>
        <taxon>Bacteroidota</taxon>
        <taxon>Flavobacteriia</taxon>
        <taxon>Flavobacteriales</taxon>
        <taxon>Flavobacteriaceae</taxon>
        <taxon>Croceitalea</taxon>
    </lineage>
</organism>
<evidence type="ECO:0000256" key="2">
    <source>
        <dbReference type="SAM" id="Coils"/>
    </source>
</evidence>
<evidence type="ECO:0000256" key="1">
    <source>
        <dbReference type="ARBA" id="ARBA00006464"/>
    </source>
</evidence>
<dbReference type="RefSeq" id="WP_311349361.1">
    <property type="nucleotide sequence ID" value="NZ_JAVRHR010000001.1"/>
</dbReference>
<dbReference type="PANTHER" id="PTHR30576:SF0">
    <property type="entry name" value="UNDECAPRENYL-PHOSPHATE N-ACETYLGALACTOSAMINYL 1-PHOSPHATE TRANSFERASE-RELATED"/>
    <property type="match status" value="1"/>
</dbReference>
<keyword evidence="3" id="KW-0472">Membrane</keyword>
<keyword evidence="2" id="KW-0175">Coiled coil</keyword>
<keyword evidence="6" id="KW-1185">Reference proteome</keyword>
<dbReference type="EC" id="2.7.8.-" evidence="5"/>
<protein>
    <submittedName>
        <fullName evidence="5">Sugar transferase</fullName>
        <ecNumber evidence="5">2.7.8.-</ecNumber>
    </submittedName>
</protein>
<keyword evidence="3" id="KW-0812">Transmembrane</keyword>
<dbReference type="Gene3D" id="3.40.50.2300">
    <property type="match status" value="1"/>
</dbReference>
<keyword evidence="5" id="KW-0808">Transferase</keyword>
<accession>A0ABU3A6K8</accession>
<dbReference type="SUPFAM" id="SSF52172">
    <property type="entry name" value="CheY-like"/>
    <property type="match status" value="1"/>
</dbReference>
<gene>
    <name evidence="5" type="ORF">RM706_02070</name>
</gene>
<keyword evidence="3" id="KW-1133">Transmembrane helix</keyword>
<evidence type="ECO:0000259" key="4">
    <source>
        <dbReference type="Pfam" id="PF02397"/>
    </source>
</evidence>
<feature type="domain" description="Bacterial sugar transferase" evidence="4">
    <location>
        <begin position="165"/>
        <end position="404"/>
    </location>
</feature>
<dbReference type="EMBL" id="JAVRHR010000001">
    <property type="protein sequence ID" value="MDT0605794.1"/>
    <property type="molecule type" value="Genomic_DNA"/>
</dbReference>
<evidence type="ECO:0000313" key="6">
    <source>
        <dbReference type="Proteomes" id="UP001255246"/>
    </source>
</evidence>
<feature type="coiled-coil region" evidence="2">
    <location>
        <begin position="127"/>
        <end position="157"/>
    </location>
</feature>
<comment type="caution">
    <text evidence="5">The sequence shown here is derived from an EMBL/GenBank/DDBJ whole genome shotgun (WGS) entry which is preliminary data.</text>
</comment>
<dbReference type="PANTHER" id="PTHR30576">
    <property type="entry name" value="COLANIC BIOSYNTHESIS UDP-GLUCOSE LIPID CARRIER TRANSFERASE"/>
    <property type="match status" value="1"/>
</dbReference>
<reference evidence="5 6" key="1">
    <citation type="submission" date="2023-09" db="EMBL/GenBank/DDBJ databases">
        <authorList>
            <person name="Rey-Velasco X."/>
        </authorList>
    </citation>
    <scope>NUCLEOTIDE SEQUENCE [LARGE SCALE GENOMIC DNA]</scope>
    <source>
        <strain evidence="5 6">F388</strain>
    </source>
</reference>
<dbReference type="GO" id="GO:0016740">
    <property type="term" value="F:transferase activity"/>
    <property type="evidence" value="ECO:0007669"/>
    <property type="project" value="UniProtKB-KW"/>
</dbReference>
<dbReference type="Proteomes" id="UP001255246">
    <property type="component" value="Unassembled WGS sequence"/>
</dbReference>
<evidence type="ECO:0000313" key="5">
    <source>
        <dbReference type="EMBL" id="MDT0605794.1"/>
    </source>
</evidence>
<dbReference type="InterPro" id="IPR003362">
    <property type="entry name" value="Bact_transf"/>
</dbReference>
<proteinExistence type="inferred from homology"/>
<feature type="transmembrane region" description="Helical" evidence="3">
    <location>
        <begin position="170"/>
        <end position="191"/>
    </location>
</feature>
<comment type="similarity">
    <text evidence="1">Belongs to the bacterial sugar transferase family.</text>
</comment>
<evidence type="ECO:0000256" key="3">
    <source>
        <dbReference type="SAM" id="Phobius"/>
    </source>
</evidence>
<dbReference type="Pfam" id="PF02397">
    <property type="entry name" value="Bac_transf"/>
    <property type="match status" value="1"/>
</dbReference>
<sequence>MEVLTQKKTQILYIGNNKRLAEEFHRDSDLVEVYTAETISQALKWLHNQGEFSKGKWHGIAEGMDAFLCEQNIDPRDLVEFKAYVENTFDPAQKVPFLLLGSEMNKKEKKSAIENGFDDFFVHPVNFDQLLERVNFLKELKSNLRKQQIQTKSEQVKKYKAGFWKRSFDILLAGSVLLVAAPFLLLVILAIRLESKGKVYYISKRVGTGYRIFNFLKLRSMYPDADKRLKEFEHLNQYVHSEESKEEVVESSSAESTGTVLISDDSEVDEVLHNQKRKQSAKSAFVKFDNDPRITRVGKIIRKLSIDELPQLINVLKGDMSIVGNRPLPLYEAEMLTTDEWTDRFNGPAGITGLWQVEARGRSSKMSPEERKQLDIKYVEYANSKYAFLIDMWIILRTFKAVFQKENV</sequence>
<dbReference type="InterPro" id="IPR011006">
    <property type="entry name" value="CheY-like_superfamily"/>
</dbReference>
<name>A0ABU3A6K8_9FLAO</name>